<protein>
    <submittedName>
        <fullName evidence="2">GNAT family N-acetyltransferase</fullName>
    </submittedName>
</protein>
<name>A0A7S6UJ40_9GAMM</name>
<evidence type="ECO:0000313" key="2">
    <source>
        <dbReference type="EMBL" id="QOW21266.1"/>
    </source>
</evidence>
<dbReference type="InterPro" id="IPR016181">
    <property type="entry name" value="Acyl_CoA_acyltransferase"/>
</dbReference>
<evidence type="ECO:0000259" key="1">
    <source>
        <dbReference type="Pfam" id="PF13480"/>
    </source>
</evidence>
<reference evidence="2 3" key="1">
    <citation type="submission" date="2020-10" db="EMBL/GenBank/DDBJ databases">
        <title>complete genome sequencing of Lysobacter sp. H23M41.</title>
        <authorList>
            <person name="Bae J.-W."/>
            <person name="Lee S.-Y."/>
        </authorList>
    </citation>
    <scope>NUCLEOTIDE SEQUENCE [LARGE SCALE GENOMIC DNA]</scope>
    <source>
        <strain evidence="2 3">H23M41</strain>
    </source>
</reference>
<dbReference type="EMBL" id="CP063657">
    <property type="protein sequence ID" value="QOW21266.1"/>
    <property type="molecule type" value="Genomic_DNA"/>
</dbReference>
<dbReference type="SUPFAM" id="SSF55729">
    <property type="entry name" value="Acyl-CoA N-acyltransferases (Nat)"/>
    <property type="match status" value="1"/>
</dbReference>
<proteinExistence type="predicted"/>
<keyword evidence="3" id="KW-1185">Reference proteome</keyword>
<organism evidence="2 3">
    <name type="scientific">Novilysobacter avium</name>
    <dbReference type="NCBI Taxonomy" id="2781023"/>
    <lineage>
        <taxon>Bacteria</taxon>
        <taxon>Pseudomonadati</taxon>
        <taxon>Pseudomonadota</taxon>
        <taxon>Gammaproteobacteria</taxon>
        <taxon>Lysobacterales</taxon>
        <taxon>Lysobacteraceae</taxon>
        <taxon>Novilysobacter</taxon>
    </lineage>
</organism>
<dbReference type="RefSeq" id="WP_194033849.1">
    <property type="nucleotide sequence ID" value="NZ_CP063657.1"/>
</dbReference>
<dbReference type="Pfam" id="PF13480">
    <property type="entry name" value="Acetyltransf_6"/>
    <property type="match status" value="1"/>
</dbReference>
<evidence type="ECO:0000313" key="3">
    <source>
        <dbReference type="Proteomes" id="UP000593932"/>
    </source>
</evidence>
<gene>
    <name evidence="2" type="ORF">INQ42_08225</name>
</gene>
<accession>A0A7S6UJ40</accession>
<sequence>MSAVSATAVKCLPVKTLDPVLAAEIDRLAFNAVEPNPFYESWYLQLTLEFLDTEPLLLALVRSESGQLICVLPLTQRARFKRLPLRNLRSWTHDYTFLAAPLVHRAHVAEAIEGLLAWCASRQAPNGILELVNIRMDGPVAAALEASVSAHRTQLLARQTRWTRAVYRLDTPDDPEHMSAKQRSTLRRKARRLADEGAVAYRMMEPGDDPMPWIERFLEVEASGWKGRQGTAMASSDRDFFVAVCCQAHARSQLHMLSLELDGKPIAMKCNFLAGCQAFTFKIAYDEAYARFSPGILIELFQMRHLREVHPQLKAVDSCTVADNTMFPGLWSGECVLGDFAVLRNTAFHRILLGQGARLMQLVTRLRAVPAP</sequence>
<dbReference type="Proteomes" id="UP000593932">
    <property type="component" value="Chromosome"/>
</dbReference>
<feature type="domain" description="BioF2-like acetyltransferase" evidence="1">
    <location>
        <begin position="180"/>
        <end position="308"/>
    </location>
</feature>
<dbReference type="InterPro" id="IPR038740">
    <property type="entry name" value="BioF2-like_GNAT_dom"/>
</dbReference>